<dbReference type="Proteomes" id="UP000622638">
    <property type="component" value="Unassembled WGS sequence"/>
</dbReference>
<protein>
    <submittedName>
        <fullName evidence="2">Uncharacterized protein</fullName>
    </submittedName>
</protein>
<reference evidence="4" key="2">
    <citation type="journal article" date="2019" name="Int. J. Syst. Evol. Microbiol.">
        <title>The Global Catalogue of Microorganisms (GCM) 10K type strain sequencing project: providing services to taxonomists for standard genome sequencing and annotation.</title>
        <authorList>
            <consortium name="The Broad Institute Genomics Platform"/>
            <consortium name="The Broad Institute Genome Sequencing Center for Infectious Disease"/>
            <person name="Wu L."/>
            <person name="Ma J."/>
        </authorList>
    </citation>
    <scope>NUCLEOTIDE SEQUENCE [LARGE SCALE GENOMIC DNA]</scope>
    <source>
        <strain evidence="4">CGMCC 1.15931</strain>
    </source>
</reference>
<reference evidence="2 3" key="3">
    <citation type="submission" date="2019-11" db="EMBL/GenBank/DDBJ databases">
        <title>Type strains purchased from KCTC, JCM and DSMZ.</title>
        <authorList>
            <person name="Lu H."/>
        </authorList>
    </citation>
    <scope>NUCLEOTIDE SEQUENCE [LARGE SCALE GENOMIC DNA]</scope>
    <source>
        <strain evidence="2 3">KCTC 52429</strain>
    </source>
</reference>
<dbReference type="RefSeq" id="WP_155468890.1">
    <property type="nucleotide sequence ID" value="NZ_BMKG01000003.1"/>
</dbReference>
<proteinExistence type="predicted"/>
<dbReference type="Proteomes" id="UP000430634">
    <property type="component" value="Unassembled WGS sequence"/>
</dbReference>
<reference evidence="1" key="1">
    <citation type="journal article" date="2014" name="Int. J. Syst. Evol. Microbiol.">
        <title>Complete genome of a new Firmicutes species belonging to the dominant human colonic microbiota ('Ruminococcus bicirculans') reveals two chromosomes and a selective capacity to utilize plant glucans.</title>
        <authorList>
            <consortium name="NISC Comparative Sequencing Program"/>
            <person name="Wegmann U."/>
            <person name="Louis P."/>
            <person name="Goesmann A."/>
            <person name="Henrissat B."/>
            <person name="Duncan S.H."/>
            <person name="Flint H.J."/>
        </authorList>
    </citation>
    <scope>NUCLEOTIDE SEQUENCE</scope>
    <source>
        <strain evidence="1">CGMCC 1.15931</strain>
    </source>
</reference>
<gene>
    <name evidence="1" type="ORF">GCM10011572_09820</name>
    <name evidence="2" type="ORF">GM672_02175</name>
</gene>
<dbReference type="OrthoDB" id="8754388at2"/>
<accession>A0A6I3SR13</accession>
<evidence type="ECO:0000313" key="3">
    <source>
        <dbReference type="Proteomes" id="UP000430634"/>
    </source>
</evidence>
<sequence>MPILLLLLAGAAAAKPSAPADCADARLPLLLHELPLPAQQLLGRGEAGVGGLADRDEPFTATDAVFGPLRPMTRFVGAAAGERCLAVVLERGGIAHFVETAILREVDGRWGLVATRAPTEGEVAAWKTAAQAKR</sequence>
<reference evidence="1" key="4">
    <citation type="submission" date="2024-05" db="EMBL/GenBank/DDBJ databases">
        <authorList>
            <person name="Sun Q."/>
            <person name="Zhou Y."/>
        </authorList>
    </citation>
    <scope>NUCLEOTIDE SEQUENCE</scope>
    <source>
        <strain evidence="1">CGMCC 1.15931</strain>
    </source>
</reference>
<dbReference type="EMBL" id="WNKZ01000003">
    <property type="protein sequence ID" value="MTV51533.1"/>
    <property type="molecule type" value="Genomic_DNA"/>
</dbReference>
<evidence type="ECO:0000313" key="1">
    <source>
        <dbReference type="EMBL" id="GGB89738.1"/>
    </source>
</evidence>
<evidence type="ECO:0000313" key="2">
    <source>
        <dbReference type="EMBL" id="MTV51533.1"/>
    </source>
</evidence>
<keyword evidence="4" id="KW-1185">Reference proteome</keyword>
<dbReference type="AlphaFoldDB" id="A0A6I3SR13"/>
<dbReference type="EMBL" id="BMKG01000003">
    <property type="protein sequence ID" value="GGB89738.1"/>
    <property type="molecule type" value="Genomic_DNA"/>
</dbReference>
<organism evidence="2 3">
    <name type="scientific">Pseudoduganella buxea</name>
    <dbReference type="NCBI Taxonomy" id="1949069"/>
    <lineage>
        <taxon>Bacteria</taxon>
        <taxon>Pseudomonadati</taxon>
        <taxon>Pseudomonadota</taxon>
        <taxon>Betaproteobacteria</taxon>
        <taxon>Burkholderiales</taxon>
        <taxon>Oxalobacteraceae</taxon>
        <taxon>Telluria group</taxon>
        <taxon>Pseudoduganella</taxon>
    </lineage>
</organism>
<comment type="caution">
    <text evidence="2">The sequence shown here is derived from an EMBL/GenBank/DDBJ whole genome shotgun (WGS) entry which is preliminary data.</text>
</comment>
<evidence type="ECO:0000313" key="4">
    <source>
        <dbReference type="Proteomes" id="UP000622638"/>
    </source>
</evidence>
<name>A0A6I3SR13_9BURK</name>